<accession>A0A117IB32</accession>
<feature type="domain" description="Phosphotyrosine protein phosphatase I" evidence="2">
    <location>
        <begin position="6"/>
        <end position="134"/>
    </location>
</feature>
<dbReference type="STRING" id="228230.RMCC_4216"/>
<dbReference type="SUPFAM" id="SSF52788">
    <property type="entry name" value="Phosphotyrosine protein phosphatases I"/>
    <property type="match status" value="1"/>
</dbReference>
<dbReference type="InterPro" id="IPR036196">
    <property type="entry name" value="Ptyr_pPase_sf"/>
</dbReference>
<dbReference type="Pfam" id="PF01451">
    <property type="entry name" value="LMWPc"/>
    <property type="match status" value="1"/>
</dbReference>
<dbReference type="OrthoDB" id="9799372at2"/>
<dbReference type="SMART" id="SM00226">
    <property type="entry name" value="LMWPc"/>
    <property type="match status" value="1"/>
</dbReference>
<dbReference type="PANTHER" id="PTHR43428">
    <property type="entry name" value="ARSENATE REDUCTASE"/>
    <property type="match status" value="1"/>
</dbReference>
<comment type="caution">
    <text evidence="3">The sequence shown here is derived from an EMBL/GenBank/DDBJ whole genome shotgun (WGS) entry which is preliminary data.</text>
</comment>
<evidence type="ECO:0000259" key="2">
    <source>
        <dbReference type="SMART" id="SM00226"/>
    </source>
</evidence>
<keyword evidence="4" id="KW-1185">Reference proteome</keyword>
<dbReference type="AlphaFoldDB" id="A0A117IB32"/>
<evidence type="ECO:0000313" key="4">
    <source>
        <dbReference type="Proteomes" id="UP000069443"/>
    </source>
</evidence>
<gene>
    <name evidence="3" type="ORF">RMCC_4216</name>
</gene>
<dbReference type="Gene3D" id="3.40.50.2300">
    <property type="match status" value="1"/>
</dbReference>
<reference evidence="4" key="1">
    <citation type="journal article" date="2016" name="Genome Announc.">
        <title>Draft Genome Sequences of Five Rapidly Growing Mycobacterium Species, M. thermoresistibile, M. fortuitum subsp. acetamidolyticum, M. canariasense, M. brisbanense, and M. novocastrense.</title>
        <authorList>
            <person name="Katahira K."/>
            <person name="Ogura Y."/>
            <person name="Gotoh Y."/>
            <person name="Hayashi T."/>
        </authorList>
    </citation>
    <scope>NUCLEOTIDE SEQUENCE [LARGE SCALE GENOMIC DNA]</scope>
    <source>
        <strain evidence="4">JCM15298</strain>
    </source>
</reference>
<dbReference type="InterPro" id="IPR023485">
    <property type="entry name" value="Ptyr_pPase"/>
</dbReference>
<evidence type="ECO:0000256" key="1">
    <source>
        <dbReference type="ARBA" id="ARBA00022849"/>
    </source>
</evidence>
<sequence>MTDSAPTVLFVCVHNSGKSVMAQGLMRHHGGERIIATSAGTNPTPGVNDQSVQVLAELGVDISTHTATQLTEAMVAGADRVVVLGTQAHVEPVGGTPVEVWDTDEPSLRGIEGLERMRLIRDDIAARVIELHTRMTGLGAPH</sequence>
<dbReference type="PANTHER" id="PTHR43428:SF1">
    <property type="entry name" value="ARSENATE REDUCTASE"/>
    <property type="match status" value="1"/>
</dbReference>
<proteinExistence type="predicted"/>
<evidence type="ECO:0000313" key="3">
    <source>
        <dbReference type="EMBL" id="GAS97250.1"/>
    </source>
</evidence>
<reference evidence="4" key="2">
    <citation type="submission" date="2016-02" db="EMBL/GenBank/DDBJ databases">
        <title>Draft genome sequence of five rapidly growing Mycobacterium species.</title>
        <authorList>
            <person name="Katahira K."/>
            <person name="Gotou Y."/>
            <person name="Iida K."/>
            <person name="Ogura Y."/>
            <person name="Hayashi T."/>
        </authorList>
    </citation>
    <scope>NUCLEOTIDE SEQUENCE [LARGE SCALE GENOMIC DNA]</scope>
    <source>
        <strain evidence="4">JCM15298</strain>
    </source>
</reference>
<keyword evidence="1" id="KW-0059">Arsenical resistance</keyword>
<dbReference type="RefSeq" id="WP_062658155.1">
    <property type="nucleotide sequence ID" value="NZ_BCSY01000070.1"/>
</dbReference>
<organism evidence="3 4">
    <name type="scientific">Mycolicibacterium canariasense</name>
    <name type="common">Mycobacterium canariasense</name>
    <dbReference type="NCBI Taxonomy" id="228230"/>
    <lineage>
        <taxon>Bacteria</taxon>
        <taxon>Bacillati</taxon>
        <taxon>Actinomycetota</taxon>
        <taxon>Actinomycetes</taxon>
        <taxon>Mycobacteriales</taxon>
        <taxon>Mycobacteriaceae</taxon>
        <taxon>Mycolicibacterium</taxon>
    </lineage>
</organism>
<dbReference type="EMBL" id="BCSY01000070">
    <property type="protein sequence ID" value="GAS97250.1"/>
    <property type="molecule type" value="Genomic_DNA"/>
</dbReference>
<protein>
    <submittedName>
        <fullName evidence="3">Protein tyrosine phosphatase</fullName>
    </submittedName>
</protein>
<name>A0A117IB32_MYCCR</name>
<dbReference type="Proteomes" id="UP000069443">
    <property type="component" value="Unassembled WGS sequence"/>
</dbReference>
<dbReference type="GO" id="GO:0046685">
    <property type="term" value="P:response to arsenic-containing substance"/>
    <property type="evidence" value="ECO:0007669"/>
    <property type="project" value="UniProtKB-KW"/>
</dbReference>